<gene>
    <name evidence="1" type="ORF">NBRC3278_3449</name>
</gene>
<evidence type="ECO:0000313" key="2">
    <source>
        <dbReference type="Proteomes" id="UP000287385"/>
    </source>
</evidence>
<sequence>MNPVSGSPDAGSSDFRCHARFCHLAASGAGYRLERNGRCRRGSGNWCDPLARHPRRLAHRLGRDLHLYRADRHLAVAG</sequence>
<keyword evidence="2" id="KW-1185">Reference proteome</keyword>
<reference evidence="1 2" key="1">
    <citation type="submission" date="2016-06" db="EMBL/GenBank/DDBJ databases">
        <title>Acetobacter pasteurianus NBRC 3278 whole genome sequencing project.</title>
        <authorList>
            <person name="Matsutani M."/>
            <person name="Shiwa Y."/>
            <person name="Okamoto-Kainuma A."/>
            <person name="Ishikawa M."/>
            <person name="Koizumi Y."/>
            <person name="Yoshikawa H."/>
            <person name="Yakushi T."/>
            <person name="Matsushita K."/>
        </authorList>
    </citation>
    <scope>NUCLEOTIDE SEQUENCE [LARGE SCALE GENOMIC DNA]</scope>
    <source>
        <strain evidence="1 2">NBRC 3278</strain>
    </source>
</reference>
<dbReference type="EMBL" id="BDEV01000202">
    <property type="protein sequence ID" value="GCD64356.1"/>
    <property type="molecule type" value="Genomic_DNA"/>
</dbReference>
<evidence type="ECO:0000313" key="1">
    <source>
        <dbReference type="EMBL" id="GCD64356.1"/>
    </source>
</evidence>
<proteinExistence type="predicted"/>
<comment type="caution">
    <text evidence="1">The sequence shown here is derived from an EMBL/GenBank/DDBJ whole genome shotgun (WGS) entry which is preliminary data.</text>
</comment>
<name>A0A401X965_ACEPA</name>
<organism evidence="1 2">
    <name type="scientific">Acetobacter pasteurianus NBRC 3278</name>
    <dbReference type="NCBI Taxonomy" id="1226660"/>
    <lineage>
        <taxon>Bacteria</taxon>
        <taxon>Pseudomonadati</taxon>
        <taxon>Pseudomonadota</taxon>
        <taxon>Alphaproteobacteria</taxon>
        <taxon>Acetobacterales</taxon>
        <taxon>Acetobacteraceae</taxon>
        <taxon>Acetobacter</taxon>
    </lineage>
</organism>
<protein>
    <submittedName>
        <fullName evidence="1">Uncharacterized protein</fullName>
    </submittedName>
</protein>
<dbReference type="Proteomes" id="UP000287385">
    <property type="component" value="Unassembled WGS sequence"/>
</dbReference>
<accession>A0A401X965</accession>
<dbReference type="AlphaFoldDB" id="A0A401X965"/>